<gene>
    <name evidence="2" type="ORF">N869_07325</name>
</gene>
<dbReference type="Pfam" id="PF22769">
    <property type="entry name" value="DCD"/>
    <property type="match status" value="1"/>
</dbReference>
<dbReference type="OrthoDB" id="9780956at2"/>
<dbReference type="GO" id="GO:0008829">
    <property type="term" value="F:dCTP deaminase activity"/>
    <property type="evidence" value="ECO:0007669"/>
    <property type="project" value="InterPro"/>
</dbReference>
<evidence type="ECO:0000256" key="1">
    <source>
        <dbReference type="ARBA" id="ARBA00023080"/>
    </source>
</evidence>
<dbReference type="SUPFAM" id="SSF51283">
    <property type="entry name" value="dUTPase-like"/>
    <property type="match status" value="1"/>
</dbReference>
<comment type="caution">
    <text evidence="2">The sequence shown here is derived from an EMBL/GenBank/DDBJ whole genome shotgun (WGS) entry which is preliminary data.</text>
</comment>
<accession>A0A0A0BN02</accession>
<keyword evidence="1" id="KW-0546">Nucleotide metabolism</keyword>
<proteinExistence type="predicted"/>
<dbReference type="GO" id="GO:0006229">
    <property type="term" value="P:dUTP biosynthetic process"/>
    <property type="evidence" value="ECO:0007669"/>
    <property type="project" value="InterPro"/>
</dbReference>
<dbReference type="RefSeq" id="WP_035062318.1">
    <property type="nucleotide sequence ID" value="NZ_AXCZ01000197.1"/>
</dbReference>
<dbReference type="GO" id="GO:0015949">
    <property type="term" value="P:nucleobase-containing small molecule interconversion"/>
    <property type="evidence" value="ECO:0007669"/>
    <property type="project" value="TreeGrafter"/>
</dbReference>
<reference evidence="2 3" key="1">
    <citation type="submission" date="2013-08" db="EMBL/GenBank/DDBJ databases">
        <title>Genome sequencing of Cellulomonas bogoriensis 69B4.</title>
        <authorList>
            <person name="Chen F."/>
            <person name="Li Y."/>
            <person name="Wang G."/>
        </authorList>
    </citation>
    <scope>NUCLEOTIDE SEQUENCE [LARGE SCALE GENOMIC DNA]</scope>
    <source>
        <strain evidence="2 3">69B4</strain>
    </source>
</reference>
<protein>
    <submittedName>
        <fullName evidence="2">Deoxycytidine triphosphate deaminase</fullName>
    </submittedName>
</protein>
<dbReference type="Gene3D" id="2.70.40.10">
    <property type="match status" value="1"/>
</dbReference>
<dbReference type="Proteomes" id="UP000054314">
    <property type="component" value="Unassembled WGS sequence"/>
</dbReference>
<dbReference type="InterPro" id="IPR036157">
    <property type="entry name" value="dUTPase-like_sf"/>
</dbReference>
<dbReference type="InterPro" id="IPR011962">
    <property type="entry name" value="dCTP_deaminase"/>
</dbReference>
<name>A0A0A0BN02_9CELL</name>
<keyword evidence="3" id="KW-1185">Reference proteome</keyword>
<evidence type="ECO:0000313" key="3">
    <source>
        <dbReference type="Proteomes" id="UP000054314"/>
    </source>
</evidence>
<organism evidence="2 3">
    <name type="scientific">Cellulomonas bogoriensis 69B4 = DSM 16987</name>
    <dbReference type="NCBI Taxonomy" id="1386082"/>
    <lineage>
        <taxon>Bacteria</taxon>
        <taxon>Bacillati</taxon>
        <taxon>Actinomycetota</taxon>
        <taxon>Actinomycetes</taxon>
        <taxon>Micrococcales</taxon>
        <taxon>Cellulomonadaceae</taxon>
        <taxon>Cellulomonas</taxon>
    </lineage>
</organism>
<dbReference type="AlphaFoldDB" id="A0A0A0BN02"/>
<dbReference type="PANTHER" id="PTHR42680">
    <property type="entry name" value="DCTP DEAMINASE"/>
    <property type="match status" value="1"/>
</dbReference>
<dbReference type="PANTHER" id="PTHR42680:SF3">
    <property type="entry name" value="DCTP DEAMINASE"/>
    <property type="match status" value="1"/>
</dbReference>
<dbReference type="EMBL" id="AXCZ01000197">
    <property type="protein sequence ID" value="KGM09331.1"/>
    <property type="molecule type" value="Genomic_DNA"/>
</dbReference>
<sequence>MILTGREIAREVARGRIHIDDFEDARVEPNSYGFRLGGTLLEYADDVLEPDVPPRVVRRQIGEDGAVLQPGRLYLGATAECMGSDHYAATLYARRSTSTLGVWIQYSAPLGHCGAVIPWTLEIKVAQPVRLFAGMVIGKIAFWAMLGEHVRYNGRYTGSTDVVASRLALDSAASRGGAP</sequence>
<evidence type="ECO:0000313" key="2">
    <source>
        <dbReference type="EMBL" id="KGM09331.1"/>
    </source>
</evidence>